<evidence type="ECO:0000256" key="7">
    <source>
        <dbReference type="RuleBase" id="RU004440"/>
    </source>
</evidence>
<proteinExistence type="inferred from homology"/>
<comment type="catalytic activity">
    <reaction evidence="1">
        <text>Hydrolysis of (1-&gt;4)-beta-linkages between N-acetylmuramic acid and N-acetyl-D-glucosamine residues in a peptidoglycan and between N-acetyl-D-glucosamine residues in chitodextrins.</text>
        <dbReference type="EC" id="3.2.1.17"/>
    </reaction>
</comment>
<dbReference type="Gene3D" id="1.10.530.10">
    <property type="match status" value="1"/>
</dbReference>
<dbReference type="PANTHER" id="PTHR11407:SF63">
    <property type="entry name" value="LYSOZYME C"/>
    <property type="match status" value="1"/>
</dbReference>
<keyword evidence="5" id="KW-1015">Disulfide bond</keyword>
<dbReference type="PROSITE" id="PS51257">
    <property type="entry name" value="PROKAR_LIPOPROTEIN"/>
    <property type="match status" value="1"/>
</dbReference>
<dbReference type="GO" id="GO:0042742">
    <property type="term" value="P:defense response to bacterium"/>
    <property type="evidence" value="ECO:0007669"/>
    <property type="project" value="UniProtKB-KW"/>
</dbReference>
<sequence>MARACFVFALLLVVAACNAKVWDRCTLAKTLLHKYKIPRWQLDSWMCIAFRESRYTSTHINTINADGSKDYGLFQINNRWWCHNNESPAPNQNSCKVHCDTVLKSMDATVKCIKIMYAKAKNSWEPWITYPYCKKQDMTAFTKGCGI</sequence>
<dbReference type="RefSeq" id="XP_034255301.1">
    <property type="nucleotide sequence ID" value="XM_034399410.1"/>
</dbReference>
<keyword evidence="9" id="KW-1185">Reference proteome</keyword>
<dbReference type="KEGG" id="tpal:117653613"/>
<dbReference type="PRINTS" id="PR00135">
    <property type="entry name" value="LYZLACT"/>
</dbReference>
<evidence type="ECO:0000256" key="8">
    <source>
        <dbReference type="SAM" id="SignalP"/>
    </source>
</evidence>
<evidence type="ECO:0000313" key="10">
    <source>
        <dbReference type="RefSeq" id="XP_034255301.1"/>
    </source>
</evidence>
<reference evidence="10" key="1">
    <citation type="submission" date="2025-08" db="UniProtKB">
        <authorList>
            <consortium name="RefSeq"/>
        </authorList>
    </citation>
    <scope>IDENTIFICATION</scope>
    <source>
        <tissue evidence="10">Total insect</tissue>
    </source>
</reference>
<keyword evidence="4" id="KW-0929">Antimicrobial</keyword>
<dbReference type="SUPFAM" id="SSF53955">
    <property type="entry name" value="Lysozyme-like"/>
    <property type="match status" value="1"/>
</dbReference>
<dbReference type="EC" id="3.2.1.17" evidence="3"/>
<protein>
    <recommendedName>
        <fullName evidence="3">lysozyme</fullName>
        <ecNumber evidence="3">3.2.1.17</ecNumber>
    </recommendedName>
</protein>
<accession>A0A6P9AIP9</accession>
<name>A0A6P9AIP9_THRPL</name>
<dbReference type="Proteomes" id="UP000515158">
    <property type="component" value="Unplaced"/>
</dbReference>
<evidence type="ECO:0000313" key="9">
    <source>
        <dbReference type="Proteomes" id="UP000515158"/>
    </source>
</evidence>
<evidence type="ECO:0000256" key="4">
    <source>
        <dbReference type="ARBA" id="ARBA00022638"/>
    </source>
</evidence>
<gene>
    <name evidence="10" type="primary">LOC117653613</name>
</gene>
<dbReference type="Pfam" id="PF00062">
    <property type="entry name" value="Lys"/>
    <property type="match status" value="1"/>
</dbReference>
<dbReference type="OrthoDB" id="17373at2759"/>
<feature type="signal peptide" evidence="8">
    <location>
        <begin position="1"/>
        <end position="19"/>
    </location>
</feature>
<keyword evidence="6" id="KW-0326">Glycosidase</keyword>
<dbReference type="InParanoid" id="A0A6P9AIP9"/>
<keyword evidence="4" id="KW-0081">Bacteriolytic enzyme</keyword>
<feature type="chain" id="PRO_5028169973" description="lysozyme" evidence="8">
    <location>
        <begin position="20"/>
        <end position="147"/>
    </location>
</feature>
<dbReference type="PANTHER" id="PTHR11407">
    <property type="entry name" value="LYSOZYME C"/>
    <property type="match status" value="1"/>
</dbReference>
<organism evidence="10">
    <name type="scientific">Thrips palmi</name>
    <name type="common">Melon thrips</name>
    <dbReference type="NCBI Taxonomy" id="161013"/>
    <lineage>
        <taxon>Eukaryota</taxon>
        <taxon>Metazoa</taxon>
        <taxon>Ecdysozoa</taxon>
        <taxon>Arthropoda</taxon>
        <taxon>Hexapoda</taxon>
        <taxon>Insecta</taxon>
        <taxon>Pterygota</taxon>
        <taxon>Neoptera</taxon>
        <taxon>Paraneoptera</taxon>
        <taxon>Thysanoptera</taxon>
        <taxon>Terebrantia</taxon>
        <taxon>Thripoidea</taxon>
        <taxon>Thripidae</taxon>
        <taxon>Thrips</taxon>
    </lineage>
</organism>
<dbReference type="FunFam" id="1.10.530.10:FF:000001">
    <property type="entry name" value="Lysozyme C"/>
    <property type="match status" value="1"/>
</dbReference>
<dbReference type="GO" id="GO:0003796">
    <property type="term" value="F:lysozyme activity"/>
    <property type="evidence" value="ECO:0007669"/>
    <property type="project" value="UniProtKB-EC"/>
</dbReference>
<comment type="similarity">
    <text evidence="2 7">Belongs to the glycosyl hydrolase 22 family.</text>
</comment>
<evidence type="ECO:0000256" key="3">
    <source>
        <dbReference type="ARBA" id="ARBA00012732"/>
    </source>
</evidence>
<keyword evidence="8" id="KW-0732">Signal</keyword>
<evidence type="ECO:0000256" key="2">
    <source>
        <dbReference type="ARBA" id="ARBA00010859"/>
    </source>
</evidence>
<dbReference type="AlphaFoldDB" id="A0A6P9AIP9"/>
<evidence type="ECO:0000256" key="1">
    <source>
        <dbReference type="ARBA" id="ARBA00000632"/>
    </source>
</evidence>
<keyword evidence="6" id="KW-0378">Hydrolase</keyword>
<dbReference type="GO" id="GO:0031640">
    <property type="term" value="P:killing of cells of another organism"/>
    <property type="evidence" value="ECO:0007669"/>
    <property type="project" value="UniProtKB-KW"/>
</dbReference>
<dbReference type="PROSITE" id="PS51348">
    <property type="entry name" value="GLYCOSYL_HYDROL_F22_2"/>
    <property type="match status" value="1"/>
</dbReference>
<dbReference type="SMART" id="SM00263">
    <property type="entry name" value="LYZ1"/>
    <property type="match status" value="1"/>
</dbReference>
<evidence type="ECO:0000256" key="6">
    <source>
        <dbReference type="ARBA" id="ARBA00023295"/>
    </source>
</evidence>
<dbReference type="InterPro" id="IPR023346">
    <property type="entry name" value="Lysozyme-like_dom_sf"/>
</dbReference>
<dbReference type="GeneID" id="117653613"/>
<dbReference type="InterPro" id="IPR001916">
    <property type="entry name" value="Glyco_hydro_22"/>
</dbReference>
<evidence type="ECO:0000256" key="5">
    <source>
        <dbReference type="ARBA" id="ARBA00023157"/>
    </source>
</evidence>